<evidence type="ECO:0000313" key="9">
    <source>
        <dbReference type="EMBL" id="KAK3920108.1"/>
    </source>
</evidence>
<keyword evidence="7" id="KW-0539">Nucleus</keyword>
<comment type="cofactor">
    <cofactor evidence="1">
        <name>a divalent metal cation</name>
        <dbReference type="ChEBI" id="CHEBI:60240"/>
    </cofactor>
</comment>
<name>A0AAE1HFE3_9NEOP</name>
<dbReference type="GO" id="GO:0004518">
    <property type="term" value="F:nuclease activity"/>
    <property type="evidence" value="ECO:0007669"/>
    <property type="project" value="UniProtKB-KW"/>
</dbReference>
<evidence type="ECO:0000256" key="6">
    <source>
        <dbReference type="ARBA" id="ARBA00022801"/>
    </source>
</evidence>
<accession>A0AAE1HFE3</accession>
<proteinExistence type="inferred from homology"/>
<protein>
    <submittedName>
        <fullName evidence="9">Protein ANTAGONIST OF LIKE HETEROCHROMATIN PROTEIN 1</fullName>
    </submittedName>
</protein>
<reference evidence="9" key="1">
    <citation type="submission" date="2021-07" db="EMBL/GenBank/DDBJ databases">
        <authorList>
            <person name="Catto M.A."/>
            <person name="Jacobson A."/>
            <person name="Kennedy G."/>
            <person name="Labadie P."/>
            <person name="Hunt B.G."/>
            <person name="Srinivasan R."/>
        </authorList>
    </citation>
    <scope>NUCLEOTIDE SEQUENCE</scope>
    <source>
        <strain evidence="9">PL_HMW_Pooled</strain>
        <tissue evidence="9">Head</tissue>
    </source>
</reference>
<dbReference type="EMBL" id="JAHWGI010000988">
    <property type="protein sequence ID" value="KAK3920108.1"/>
    <property type="molecule type" value="Genomic_DNA"/>
</dbReference>
<feature type="non-terminal residue" evidence="9">
    <location>
        <position position="1"/>
    </location>
</feature>
<comment type="caution">
    <text evidence="9">The sequence shown here is derived from an EMBL/GenBank/DDBJ whole genome shotgun (WGS) entry which is preliminary data.</text>
</comment>
<reference evidence="9" key="2">
    <citation type="journal article" date="2023" name="BMC Genomics">
        <title>Pest status, molecular evolution, and epigenetic factors derived from the genome assembly of Frankliniella fusca, a thysanopteran phytovirus vector.</title>
        <authorList>
            <person name="Catto M.A."/>
            <person name="Labadie P.E."/>
            <person name="Jacobson A.L."/>
            <person name="Kennedy G.G."/>
            <person name="Srinivasan R."/>
            <person name="Hunt B.G."/>
        </authorList>
    </citation>
    <scope>NUCLEOTIDE SEQUENCE</scope>
    <source>
        <strain evidence="9">PL_HMW_Pooled</strain>
    </source>
</reference>
<sequence length="302" mass="35160">MYIERRCLQYYHLEDPCFKKHFRMDKATFELLVNAVHRQKVLTGRVLRADRTSDTEIVMIGLWQLFNKDTFRSAGSNLGTAQSSDHYHYKNLIEIICEIGSKYIKWPNARDRQRTARFYNRRFGFPGIAGSMDGTLVPITAPREQKQRYVDKNHNYSINVMLVSDHKRLIRDIYIGQPGSVNDARVFRRSPLAQCLHSRNDMLSEGEHLIGDSGYVCTDKMLTPYRNDGHLTDSHHYYNYLLSQCRATVERCNGLLKMRMQRLERLYCKAINTTCMHLAASAIIHNFILLGGEEMVSFQLTH</sequence>
<evidence type="ECO:0000256" key="3">
    <source>
        <dbReference type="ARBA" id="ARBA00006958"/>
    </source>
</evidence>
<evidence type="ECO:0000256" key="2">
    <source>
        <dbReference type="ARBA" id="ARBA00004123"/>
    </source>
</evidence>
<comment type="subcellular location">
    <subcellularLocation>
        <location evidence="2">Nucleus</location>
    </subcellularLocation>
</comment>
<keyword evidence="10" id="KW-1185">Reference proteome</keyword>
<evidence type="ECO:0000259" key="8">
    <source>
        <dbReference type="Pfam" id="PF13359"/>
    </source>
</evidence>
<keyword evidence="6" id="KW-0378">Hydrolase</keyword>
<evidence type="ECO:0000256" key="7">
    <source>
        <dbReference type="ARBA" id="ARBA00023242"/>
    </source>
</evidence>
<dbReference type="Proteomes" id="UP001219518">
    <property type="component" value="Unassembled WGS sequence"/>
</dbReference>
<dbReference type="PANTHER" id="PTHR22930:SF85">
    <property type="entry name" value="GH03217P-RELATED"/>
    <property type="match status" value="1"/>
</dbReference>
<dbReference type="AlphaFoldDB" id="A0AAE1HFE3"/>
<dbReference type="GO" id="GO:0016787">
    <property type="term" value="F:hydrolase activity"/>
    <property type="evidence" value="ECO:0007669"/>
    <property type="project" value="UniProtKB-KW"/>
</dbReference>
<evidence type="ECO:0000256" key="5">
    <source>
        <dbReference type="ARBA" id="ARBA00022723"/>
    </source>
</evidence>
<evidence type="ECO:0000313" key="10">
    <source>
        <dbReference type="Proteomes" id="UP001219518"/>
    </source>
</evidence>
<feature type="domain" description="DDE Tnp4" evidence="8">
    <location>
        <begin position="132"/>
        <end position="286"/>
    </location>
</feature>
<dbReference type="InterPro" id="IPR045249">
    <property type="entry name" value="HARBI1-like"/>
</dbReference>
<keyword evidence="5" id="KW-0479">Metal-binding</keyword>
<dbReference type="Pfam" id="PF13359">
    <property type="entry name" value="DDE_Tnp_4"/>
    <property type="match status" value="1"/>
</dbReference>
<evidence type="ECO:0000256" key="1">
    <source>
        <dbReference type="ARBA" id="ARBA00001968"/>
    </source>
</evidence>
<dbReference type="PANTHER" id="PTHR22930">
    <property type="match status" value="1"/>
</dbReference>
<organism evidence="9 10">
    <name type="scientific">Frankliniella fusca</name>
    <dbReference type="NCBI Taxonomy" id="407009"/>
    <lineage>
        <taxon>Eukaryota</taxon>
        <taxon>Metazoa</taxon>
        <taxon>Ecdysozoa</taxon>
        <taxon>Arthropoda</taxon>
        <taxon>Hexapoda</taxon>
        <taxon>Insecta</taxon>
        <taxon>Pterygota</taxon>
        <taxon>Neoptera</taxon>
        <taxon>Paraneoptera</taxon>
        <taxon>Thysanoptera</taxon>
        <taxon>Terebrantia</taxon>
        <taxon>Thripoidea</taxon>
        <taxon>Thripidae</taxon>
        <taxon>Frankliniella</taxon>
    </lineage>
</organism>
<dbReference type="GO" id="GO:0005634">
    <property type="term" value="C:nucleus"/>
    <property type="evidence" value="ECO:0007669"/>
    <property type="project" value="UniProtKB-SubCell"/>
</dbReference>
<keyword evidence="4" id="KW-0540">Nuclease</keyword>
<comment type="similarity">
    <text evidence="3">Belongs to the HARBI1 family.</text>
</comment>
<gene>
    <name evidence="9" type="ORF">KUF71_009395</name>
</gene>
<evidence type="ECO:0000256" key="4">
    <source>
        <dbReference type="ARBA" id="ARBA00022722"/>
    </source>
</evidence>
<dbReference type="InterPro" id="IPR027806">
    <property type="entry name" value="HARBI1_dom"/>
</dbReference>
<dbReference type="GO" id="GO:0046872">
    <property type="term" value="F:metal ion binding"/>
    <property type="evidence" value="ECO:0007669"/>
    <property type="project" value="UniProtKB-KW"/>
</dbReference>